<keyword evidence="2" id="KW-1185">Reference proteome</keyword>
<dbReference type="InParanoid" id="D8R5M2"/>
<dbReference type="AlphaFoldDB" id="D8R5M2"/>
<proteinExistence type="predicted"/>
<dbReference type="Gramene" id="EFJ32510">
    <property type="protein sequence ID" value="EFJ32510"/>
    <property type="gene ID" value="SELMODRAFT_407443"/>
</dbReference>
<dbReference type="STRING" id="88036.D8R5M2"/>
<dbReference type="KEGG" id="smo:SELMODRAFT_407443"/>
<dbReference type="eggNOG" id="ENOG502RRGH">
    <property type="taxonomic scope" value="Eukaryota"/>
</dbReference>
<reference evidence="1 2" key="1">
    <citation type="journal article" date="2011" name="Science">
        <title>The Selaginella genome identifies genetic changes associated with the evolution of vascular plants.</title>
        <authorList>
            <person name="Banks J.A."/>
            <person name="Nishiyama T."/>
            <person name="Hasebe M."/>
            <person name="Bowman J.L."/>
            <person name="Gribskov M."/>
            <person name="dePamphilis C."/>
            <person name="Albert V.A."/>
            <person name="Aono N."/>
            <person name="Aoyama T."/>
            <person name="Ambrose B.A."/>
            <person name="Ashton N.W."/>
            <person name="Axtell M.J."/>
            <person name="Barker E."/>
            <person name="Barker M.S."/>
            <person name="Bennetzen J.L."/>
            <person name="Bonawitz N.D."/>
            <person name="Chapple C."/>
            <person name="Cheng C."/>
            <person name="Correa L.G."/>
            <person name="Dacre M."/>
            <person name="DeBarry J."/>
            <person name="Dreyer I."/>
            <person name="Elias M."/>
            <person name="Engstrom E.M."/>
            <person name="Estelle M."/>
            <person name="Feng L."/>
            <person name="Finet C."/>
            <person name="Floyd S.K."/>
            <person name="Frommer W.B."/>
            <person name="Fujita T."/>
            <person name="Gramzow L."/>
            <person name="Gutensohn M."/>
            <person name="Harholt J."/>
            <person name="Hattori M."/>
            <person name="Heyl A."/>
            <person name="Hirai T."/>
            <person name="Hiwatashi Y."/>
            <person name="Ishikawa M."/>
            <person name="Iwata M."/>
            <person name="Karol K.G."/>
            <person name="Koehler B."/>
            <person name="Kolukisaoglu U."/>
            <person name="Kubo M."/>
            <person name="Kurata T."/>
            <person name="Lalonde S."/>
            <person name="Li K."/>
            <person name="Li Y."/>
            <person name="Litt A."/>
            <person name="Lyons E."/>
            <person name="Manning G."/>
            <person name="Maruyama T."/>
            <person name="Michael T.P."/>
            <person name="Mikami K."/>
            <person name="Miyazaki S."/>
            <person name="Morinaga S."/>
            <person name="Murata T."/>
            <person name="Mueller-Roeber B."/>
            <person name="Nelson D.R."/>
            <person name="Obara M."/>
            <person name="Oguri Y."/>
            <person name="Olmstead R.G."/>
            <person name="Onodera N."/>
            <person name="Petersen B.L."/>
            <person name="Pils B."/>
            <person name="Prigge M."/>
            <person name="Rensing S.A."/>
            <person name="Riano-Pachon D.M."/>
            <person name="Roberts A.W."/>
            <person name="Sato Y."/>
            <person name="Scheller H.V."/>
            <person name="Schulz B."/>
            <person name="Schulz C."/>
            <person name="Shakirov E.V."/>
            <person name="Shibagaki N."/>
            <person name="Shinohara N."/>
            <person name="Shippen D.E."/>
            <person name="Soerensen I."/>
            <person name="Sotooka R."/>
            <person name="Sugimoto N."/>
            <person name="Sugita M."/>
            <person name="Sumikawa N."/>
            <person name="Tanurdzic M."/>
            <person name="Theissen G."/>
            <person name="Ulvskov P."/>
            <person name="Wakazuki S."/>
            <person name="Weng J.K."/>
            <person name="Willats W.W."/>
            <person name="Wipf D."/>
            <person name="Wolf P.G."/>
            <person name="Yang L."/>
            <person name="Zimmer A.D."/>
            <person name="Zhu Q."/>
            <person name="Mitros T."/>
            <person name="Hellsten U."/>
            <person name="Loque D."/>
            <person name="Otillar R."/>
            <person name="Salamov A."/>
            <person name="Schmutz J."/>
            <person name="Shapiro H."/>
            <person name="Lindquist E."/>
            <person name="Lucas S."/>
            <person name="Rokhsar D."/>
            <person name="Grigoriev I.V."/>
        </authorList>
    </citation>
    <scope>NUCLEOTIDE SEQUENCE [LARGE SCALE GENOMIC DNA]</scope>
</reference>
<sequence length="153" mass="16545">MGQASSIEEAVEVKAPSMEERPSLSLPAKTLIAGVAFGASLPIAQIVNQIERIAAAEFPDVDAGFSSSSQILPVLLPALMGLVSFKALGGKYRNLLPSDVRFPGVYALAYLPYHLTAGMRYASKHEKFLIRLLYREFGCHHCGKTIGERSHTA</sequence>
<gene>
    <name evidence="1" type="ORF">SELMODRAFT_407443</name>
</gene>
<dbReference type="EMBL" id="GL377572">
    <property type="protein sequence ID" value="EFJ32510.1"/>
    <property type="molecule type" value="Genomic_DNA"/>
</dbReference>
<evidence type="ECO:0000313" key="1">
    <source>
        <dbReference type="EMBL" id="EFJ32510.1"/>
    </source>
</evidence>
<accession>D8R5M2</accession>
<organism evidence="2">
    <name type="scientific">Selaginella moellendorffii</name>
    <name type="common">Spikemoss</name>
    <dbReference type="NCBI Taxonomy" id="88036"/>
    <lineage>
        <taxon>Eukaryota</taxon>
        <taxon>Viridiplantae</taxon>
        <taxon>Streptophyta</taxon>
        <taxon>Embryophyta</taxon>
        <taxon>Tracheophyta</taxon>
        <taxon>Lycopodiopsida</taxon>
        <taxon>Selaginellales</taxon>
        <taxon>Selaginellaceae</taxon>
        <taxon>Selaginella</taxon>
    </lineage>
</organism>
<dbReference type="PANTHER" id="PTHR38585">
    <property type="entry name" value="TRANSMEMBRANE PROTEIN"/>
    <property type="match status" value="1"/>
</dbReference>
<dbReference type="Proteomes" id="UP000001514">
    <property type="component" value="Unassembled WGS sequence"/>
</dbReference>
<name>D8R5M2_SELML</name>
<dbReference type="HOGENOM" id="CLU_1752866_0_0_1"/>
<dbReference type="PANTHER" id="PTHR38585:SF1">
    <property type="entry name" value="TRANSMEMBRANE PROTEIN"/>
    <property type="match status" value="1"/>
</dbReference>
<protein>
    <submittedName>
        <fullName evidence="1">Uncharacterized protein</fullName>
    </submittedName>
</protein>
<evidence type="ECO:0000313" key="2">
    <source>
        <dbReference type="Proteomes" id="UP000001514"/>
    </source>
</evidence>